<dbReference type="Gene3D" id="2.40.360.20">
    <property type="match status" value="1"/>
</dbReference>
<dbReference type="OrthoDB" id="665223at2"/>
<name>A0A434AW72_9BACT</name>
<comment type="caution">
    <text evidence="3">The sequence shown here is derived from an EMBL/GenBank/DDBJ whole genome shotgun (WGS) entry which is preliminary data.</text>
</comment>
<evidence type="ECO:0000256" key="1">
    <source>
        <dbReference type="SAM" id="SignalP"/>
    </source>
</evidence>
<evidence type="ECO:0000259" key="2">
    <source>
        <dbReference type="Pfam" id="PF21347"/>
    </source>
</evidence>
<protein>
    <recommendedName>
        <fullName evidence="2">DUF3108 domain-containing protein</fullName>
    </recommendedName>
</protein>
<sequence>MKKLFTLFLVLLVGSGSSMLAQDCTLYIPNTVGTVLHYQMTNSKGKTMGSYTQKMISIKNKGGETVFEMLQTYIDPKSEESILKQDTLRFRCKGNVFYIDMDKYLNQKQMESFQDMEVKITSEDLVYPPKLSAGQQLKDGSITIEVQTEMMKISMTTKIVNRKVEAVEDMKTTAGNFNCYKISEDVQSKMGFVNMKLHNVSWISKDLGMVRSESYNKKGKLDGITQLVKIER</sequence>
<feature type="signal peptide" evidence="1">
    <location>
        <begin position="1"/>
        <end position="21"/>
    </location>
</feature>
<dbReference type="Proteomes" id="UP000282985">
    <property type="component" value="Unassembled WGS sequence"/>
</dbReference>
<keyword evidence="1" id="KW-0732">Signal</keyword>
<evidence type="ECO:0000313" key="4">
    <source>
        <dbReference type="Proteomes" id="UP000282985"/>
    </source>
</evidence>
<keyword evidence="4" id="KW-1185">Reference proteome</keyword>
<gene>
    <name evidence="3" type="ORF">DLK05_06345</name>
</gene>
<reference evidence="3 4" key="1">
    <citation type="submission" date="2018-11" db="EMBL/GenBank/DDBJ databases">
        <title>Parancylomarina longa gen. nov., sp. nov., isolated from sediments of southern Okinawa.</title>
        <authorList>
            <person name="Fu T."/>
        </authorList>
    </citation>
    <scope>NUCLEOTIDE SEQUENCE [LARGE SCALE GENOMIC DNA]</scope>
    <source>
        <strain evidence="3 4">T3-2 S1-C</strain>
    </source>
</reference>
<evidence type="ECO:0000313" key="3">
    <source>
        <dbReference type="EMBL" id="RUT78755.1"/>
    </source>
</evidence>
<proteinExistence type="predicted"/>
<dbReference type="Pfam" id="PF21347">
    <property type="entry name" value="DUF3108_like"/>
    <property type="match status" value="1"/>
</dbReference>
<dbReference type="AlphaFoldDB" id="A0A434AW72"/>
<feature type="domain" description="DUF3108" evidence="2">
    <location>
        <begin position="33"/>
        <end position="227"/>
    </location>
</feature>
<accession>A0A434AW72</accession>
<organism evidence="3 4">
    <name type="scientific">Ancylomarina longa</name>
    <dbReference type="NCBI Taxonomy" id="2487017"/>
    <lineage>
        <taxon>Bacteria</taxon>
        <taxon>Pseudomonadati</taxon>
        <taxon>Bacteroidota</taxon>
        <taxon>Bacteroidia</taxon>
        <taxon>Marinilabiliales</taxon>
        <taxon>Marinifilaceae</taxon>
        <taxon>Ancylomarina</taxon>
    </lineage>
</organism>
<dbReference type="RefSeq" id="WP_127343151.1">
    <property type="nucleotide sequence ID" value="NZ_RJJX01000006.1"/>
</dbReference>
<feature type="chain" id="PRO_5019546374" description="DUF3108 domain-containing protein" evidence="1">
    <location>
        <begin position="22"/>
        <end position="232"/>
    </location>
</feature>
<dbReference type="EMBL" id="RJJX01000006">
    <property type="protein sequence ID" value="RUT78755.1"/>
    <property type="molecule type" value="Genomic_DNA"/>
</dbReference>
<dbReference type="InterPro" id="IPR049279">
    <property type="entry name" value="DUF3108-like"/>
</dbReference>